<dbReference type="KEGG" id="hazt:125178802"/>
<dbReference type="Proteomes" id="UP000694843">
    <property type="component" value="Unplaced"/>
</dbReference>
<dbReference type="CDD" id="cd09276">
    <property type="entry name" value="Rnase_HI_RT_non_LTR"/>
    <property type="match status" value="1"/>
</dbReference>
<gene>
    <name evidence="3" type="primary">LOC125178802</name>
</gene>
<name>A0A979FQN4_HYAAZ</name>
<dbReference type="SUPFAM" id="SSF53098">
    <property type="entry name" value="Ribonuclease H-like"/>
    <property type="match status" value="1"/>
</dbReference>
<dbReference type="InterPro" id="IPR012337">
    <property type="entry name" value="RNaseH-like_sf"/>
</dbReference>
<dbReference type="AlphaFoldDB" id="A0A979FQN4"/>
<organism evidence="2 3">
    <name type="scientific">Hyalella azteca</name>
    <name type="common">Amphipod</name>
    <dbReference type="NCBI Taxonomy" id="294128"/>
    <lineage>
        <taxon>Eukaryota</taxon>
        <taxon>Metazoa</taxon>
        <taxon>Ecdysozoa</taxon>
        <taxon>Arthropoda</taxon>
        <taxon>Crustacea</taxon>
        <taxon>Multicrustacea</taxon>
        <taxon>Malacostraca</taxon>
        <taxon>Eumalacostraca</taxon>
        <taxon>Peracarida</taxon>
        <taxon>Amphipoda</taxon>
        <taxon>Senticaudata</taxon>
        <taxon>Talitrida</taxon>
        <taxon>Talitroidea</taxon>
        <taxon>Hyalellidae</taxon>
        <taxon>Hyalella</taxon>
    </lineage>
</organism>
<feature type="domain" description="RNase H type-1" evidence="1">
    <location>
        <begin position="211"/>
        <end position="313"/>
    </location>
</feature>
<accession>A0A979FQN4</accession>
<dbReference type="Gene3D" id="3.30.420.10">
    <property type="entry name" value="Ribonuclease H-like superfamily/Ribonuclease H"/>
    <property type="match status" value="1"/>
</dbReference>
<evidence type="ECO:0000259" key="1">
    <source>
        <dbReference type="PROSITE" id="PS50879"/>
    </source>
</evidence>
<keyword evidence="2" id="KW-1185">Reference proteome</keyword>
<sequence>MTFDCRLSWKPHVQALKGSCLKRWNLLRHVAGLTWGADRLTLLRLYRATTRSKLDYGCIIYQYANKETLSVLDSIYNSAIRICTGAFRTSPILSLYAESGEPPLYLRRIQLTLQMIARLKQLPQSPTWRSVITEDRPNNFPYNIPSSEDYETLLAATQAHVLEVIPAIFEDTPTWRIPINTFCPDQNYPRKQSSHPTEMRNLFLQHASPEHANSTHIYTDGSKTNGAVGCAAAVSRRLSSSSSIFTAELVGVSCALSLIDQLPGDDFTIFVDSKSVVQALRAYNSRYPIVWEILTGLVRLAGAGRAVIVCWVP</sequence>
<dbReference type="GO" id="GO:0003676">
    <property type="term" value="F:nucleic acid binding"/>
    <property type="evidence" value="ECO:0007669"/>
    <property type="project" value="InterPro"/>
</dbReference>
<dbReference type="PROSITE" id="PS50879">
    <property type="entry name" value="RNASE_H_1"/>
    <property type="match status" value="1"/>
</dbReference>
<proteinExistence type="predicted"/>
<reference evidence="3" key="1">
    <citation type="submission" date="2025-08" db="UniProtKB">
        <authorList>
            <consortium name="RefSeq"/>
        </authorList>
    </citation>
    <scope>IDENTIFICATION</scope>
    <source>
        <tissue evidence="3">Whole organism</tissue>
    </source>
</reference>
<dbReference type="RefSeq" id="XP_047739413.1">
    <property type="nucleotide sequence ID" value="XM_047883457.1"/>
</dbReference>
<evidence type="ECO:0000313" key="3">
    <source>
        <dbReference type="RefSeq" id="XP_047739413.1"/>
    </source>
</evidence>
<dbReference type="OrthoDB" id="6373941at2759"/>
<evidence type="ECO:0000313" key="2">
    <source>
        <dbReference type="Proteomes" id="UP000694843"/>
    </source>
</evidence>
<dbReference type="InterPro" id="IPR002156">
    <property type="entry name" value="RNaseH_domain"/>
</dbReference>
<protein>
    <submittedName>
        <fullName evidence="3">Uncharacterized protein LOC125178802</fullName>
    </submittedName>
</protein>
<dbReference type="OMA" id="CALEYIA"/>
<dbReference type="GO" id="GO:0004523">
    <property type="term" value="F:RNA-DNA hybrid ribonuclease activity"/>
    <property type="evidence" value="ECO:0007669"/>
    <property type="project" value="InterPro"/>
</dbReference>
<dbReference type="InterPro" id="IPR036397">
    <property type="entry name" value="RNaseH_sf"/>
</dbReference>
<dbReference type="GeneID" id="125178802"/>